<comment type="caution">
    <text evidence="1">The sequence shown here is derived from an EMBL/GenBank/DDBJ whole genome shotgun (WGS) entry which is preliminary data.</text>
</comment>
<dbReference type="EMBL" id="AMWG01000184">
    <property type="protein sequence ID" value="ELP29670.1"/>
    <property type="molecule type" value="Genomic_DNA"/>
</dbReference>
<organism evidence="1 2">
    <name type="scientific">Rhodopirellula baltica SWK14</name>
    <dbReference type="NCBI Taxonomy" id="993516"/>
    <lineage>
        <taxon>Bacteria</taxon>
        <taxon>Pseudomonadati</taxon>
        <taxon>Planctomycetota</taxon>
        <taxon>Planctomycetia</taxon>
        <taxon>Pirellulales</taxon>
        <taxon>Pirellulaceae</taxon>
        <taxon>Rhodopirellula</taxon>
    </lineage>
</organism>
<dbReference type="AlphaFoldDB" id="L7C773"/>
<gene>
    <name evidence="1" type="ORF">RBSWK_06371</name>
</gene>
<dbReference type="PATRIC" id="fig|993516.3.peg.6833"/>
<dbReference type="Proteomes" id="UP000010959">
    <property type="component" value="Unassembled WGS sequence"/>
</dbReference>
<name>L7C773_RHOBT</name>
<proteinExistence type="predicted"/>
<reference evidence="1 2" key="1">
    <citation type="journal article" date="2013" name="Mar. Genomics">
        <title>Expression of sulfatases in Rhodopirellula baltica and the diversity of sulfatases in the genus Rhodopirellula.</title>
        <authorList>
            <person name="Wegner C.E."/>
            <person name="Richter-Heitmann T."/>
            <person name="Klindworth A."/>
            <person name="Klockow C."/>
            <person name="Richter M."/>
            <person name="Achstetter T."/>
            <person name="Glockner F.O."/>
            <person name="Harder J."/>
        </authorList>
    </citation>
    <scope>NUCLEOTIDE SEQUENCE [LARGE SCALE GENOMIC DNA]</scope>
    <source>
        <strain evidence="1 2">SWK14</strain>
    </source>
</reference>
<protein>
    <submittedName>
        <fullName evidence="1">Uncharacterized protein</fullName>
    </submittedName>
</protein>
<sequence length="104" mass="11514">MNQADMFREYLRIADALPLSVPFHILELPLGILIADGRDQASATTMQSVASRFGQVIKTESIPSKWSERSLVIGCLLDPTREISATVDMLRAAYTQANTNHQPL</sequence>
<accession>L7C773</accession>
<evidence type="ECO:0000313" key="1">
    <source>
        <dbReference type="EMBL" id="ELP29670.1"/>
    </source>
</evidence>
<evidence type="ECO:0000313" key="2">
    <source>
        <dbReference type="Proteomes" id="UP000010959"/>
    </source>
</evidence>